<feature type="domain" description="CN hydrolase" evidence="10">
    <location>
        <begin position="208"/>
        <end position="462"/>
    </location>
</feature>
<evidence type="ECO:0000259" key="10">
    <source>
        <dbReference type="PROSITE" id="PS50263"/>
    </source>
</evidence>
<dbReference type="NCBIfam" id="TIGR00546">
    <property type="entry name" value="lnt"/>
    <property type="match status" value="1"/>
</dbReference>
<reference evidence="11" key="1">
    <citation type="submission" date="2020-02" db="EMBL/GenBank/DDBJ databases">
        <authorList>
            <person name="Meier V. D."/>
        </authorList>
    </citation>
    <scope>NUCLEOTIDE SEQUENCE</scope>
    <source>
        <strain evidence="11">AVDCRST_MAG21</strain>
    </source>
</reference>
<feature type="transmembrane region" description="Helical" evidence="8">
    <location>
        <begin position="109"/>
        <end position="130"/>
    </location>
</feature>
<evidence type="ECO:0000256" key="5">
    <source>
        <dbReference type="ARBA" id="ARBA00022989"/>
    </source>
</evidence>
<name>A0A6J4MYB1_9ACTN</name>
<dbReference type="EC" id="2.3.1.269" evidence="8"/>
<comment type="catalytic activity">
    <reaction evidence="8">
        <text>N-terminal S-1,2-diacyl-sn-glyceryl-L-cysteinyl-[lipoprotein] + a glycerophospholipid = N-acyl-S-1,2-diacyl-sn-glyceryl-L-cysteinyl-[lipoprotein] + a 2-acyl-sn-glycero-3-phospholipid + H(+)</text>
        <dbReference type="Rhea" id="RHEA:48228"/>
        <dbReference type="Rhea" id="RHEA-COMP:14681"/>
        <dbReference type="Rhea" id="RHEA-COMP:14684"/>
        <dbReference type="ChEBI" id="CHEBI:15378"/>
        <dbReference type="ChEBI" id="CHEBI:136912"/>
        <dbReference type="ChEBI" id="CHEBI:140656"/>
        <dbReference type="ChEBI" id="CHEBI:140657"/>
        <dbReference type="ChEBI" id="CHEBI:140660"/>
        <dbReference type="EC" id="2.3.1.269"/>
    </reaction>
</comment>
<keyword evidence="11" id="KW-0449">Lipoprotein</keyword>
<dbReference type="PANTHER" id="PTHR38686">
    <property type="entry name" value="APOLIPOPROTEIN N-ACYLTRANSFERASE"/>
    <property type="match status" value="1"/>
</dbReference>
<keyword evidence="7 8" id="KW-0012">Acyltransferase</keyword>
<comment type="pathway">
    <text evidence="8">Protein modification; lipoprotein biosynthesis (N-acyl transfer).</text>
</comment>
<comment type="similarity">
    <text evidence="8">Belongs to the CN hydrolase family. Apolipoprotein N-acyltransferase subfamily.</text>
</comment>
<feature type="transmembrane region" description="Helical" evidence="8">
    <location>
        <begin position="54"/>
        <end position="73"/>
    </location>
</feature>
<dbReference type="HAMAP" id="MF_01148">
    <property type="entry name" value="Lnt"/>
    <property type="match status" value="1"/>
</dbReference>
<dbReference type="InterPro" id="IPR004563">
    <property type="entry name" value="Apolipo_AcylTrfase"/>
</dbReference>
<gene>
    <name evidence="8" type="primary">lnt</name>
    <name evidence="11" type="ORF">AVDCRST_MAG21-627</name>
</gene>
<dbReference type="Pfam" id="PF00795">
    <property type="entry name" value="CN_hydrolase"/>
    <property type="match status" value="1"/>
</dbReference>
<keyword evidence="5 8" id="KW-1133">Transmembrane helix</keyword>
<dbReference type="UniPathway" id="UPA00666"/>
<dbReference type="PROSITE" id="PS50263">
    <property type="entry name" value="CN_HYDROLASE"/>
    <property type="match status" value="1"/>
</dbReference>
<proteinExistence type="inferred from homology"/>
<feature type="transmembrane region" description="Helical" evidence="8">
    <location>
        <begin position="475"/>
        <end position="493"/>
    </location>
</feature>
<evidence type="ECO:0000256" key="4">
    <source>
        <dbReference type="ARBA" id="ARBA00022692"/>
    </source>
</evidence>
<sequence>MSRRFRPEALPGLFGALGSGVATSLSFPPYNLPWLLPVGLAGLMLVVRRANGGFWAGLMFGLGLMAPMLRWLTVIGVDAWLALSLLEAVFLAAMASLWRGLRHRRAWPLAYAVSWAGFEVLRGLVPFGGFPWGTLAFGLVDSTIARYGRLGGTALVSLVVVATVAVVVDLAERRGRGRTDLAVGLGAVATVVVSALIPVGTAGAVGNVNVAAIQGNVPGAGMNAFAERRAVLDNHASTTRALAADVAAGREPRPDLVIWPENSTDIDPYSDPTAYDEIHQAVRAIGVPTLVGAVVNGPADFQVQNMGIVWDPRTGPGEQYVKRHPVPFGEYIPFRDVLTRFISRLEQIPRDFARGDTVGVLDVGPATVGDVICFEVAYDGLVRDVVEAGAEMLVVQTNNATYTGTGQLEQQFAISRYRAIETGRSVVVAATNGISGVIGPDGEVIARSEQRTRAVLQESVATGDGVTLGVRLGRWVQGLVLVATAAMVVLGVLEHRRGTGTMRQWRANGRWSSSRRTTRRRTSS</sequence>
<evidence type="ECO:0000256" key="9">
    <source>
        <dbReference type="SAM" id="MobiDB-lite"/>
    </source>
</evidence>
<evidence type="ECO:0000256" key="2">
    <source>
        <dbReference type="ARBA" id="ARBA00022475"/>
    </source>
</evidence>
<dbReference type="EMBL" id="CADCUL010000076">
    <property type="protein sequence ID" value="CAA9369897.1"/>
    <property type="molecule type" value="Genomic_DNA"/>
</dbReference>
<feature type="region of interest" description="Disordered" evidence="9">
    <location>
        <begin position="505"/>
        <end position="524"/>
    </location>
</feature>
<dbReference type="CDD" id="cd07571">
    <property type="entry name" value="ALP_N-acyl_transferase"/>
    <property type="match status" value="1"/>
</dbReference>
<dbReference type="Gene3D" id="3.60.110.10">
    <property type="entry name" value="Carbon-nitrogen hydrolase"/>
    <property type="match status" value="1"/>
</dbReference>
<evidence type="ECO:0000256" key="7">
    <source>
        <dbReference type="ARBA" id="ARBA00023315"/>
    </source>
</evidence>
<dbReference type="InterPro" id="IPR036526">
    <property type="entry name" value="C-N_Hydrolase_sf"/>
</dbReference>
<protein>
    <recommendedName>
        <fullName evidence="8">Apolipoprotein N-acyltransferase</fullName>
        <shortName evidence="8">ALP N-acyltransferase</shortName>
        <ecNumber evidence="8">2.3.1.269</ecNumber>
    </recommendedName>
</protein>
<keyword evidence="2 8" id="KW-1003">Cell membrane</keyword>
<keyword evidence="4 8" id="KW-0812">Transmembrane</keyword>
<evidence type="ECO:0000313" key="11">
    <source>
        <dbReference type="EMBL" id="CAA9369897.1"/>
    </source>
</evidence>
<dbReference type="AlphaFoldDB" id="A0A6J4MYB1"/>
<organism evidence="11">
    <name type="scientific">uncultured Nocardioidaceae bacterium</name>
    <dbReference type="NCBI Taxonomy" id="253824"/>
    <lineage>
        <taxon>Bacteria</taxon>
        <taxon>Bacillati</taxon>
        <taxon>Actinomycetota</taxon>
        <taxon>Actinomycetes</taxon>
        <taxon>Propionibacteriales</taxon>
        <taxon>Nocardioidaceae</taxon>
        <taxon>environmental samples</taxon>
    </lineage>
</organism>
<feature type="transmembrane region" description="Helical" evidence="8">
    <location>
        <begin position="79"/>
        <end position="97"/>
    </location>
</feature>
<keyword evidence="3 8" id="KW-0808">Transferase</keyword>
<comment type="subcellular location">
    <subcellularLocation>
        <location evidence="1 8">Cell membrane</location>
        <topology evidence="1 8">Multi-pass membrane protein</topology>
    </subcellularLocation>
</comment>
<feature type="transmembrane region" description="Helical" evidence="8">
    <location>
        <begin position="150"/>
        <end position="171"/>
    </location>
</feature>
<dbReference type="Pfam" id="PF20154">
    <property type="entry name" value="LNT_N"/>
    <property type="match status" value="1"/>
</dbReference>
<keyword evidence="6 8" id="KW-0472">Membrane</keyword>
<dbReference type="GO" id="GO:0042158">
    <property type="term" value="P:lipoprotein biosynthetic process"/>
    <property type="evidence" value="ECO:0007669"/>
    <property type="project" value="UniProtKB-UniRule"/>
</dbReference>
<dbReference type="InterPro" id="IPR003010">
    <property type="entry name" value="C-N_Hydrolase"/>
</dbReference>
<dbReference type="InterPro" id="IPR045378">
    <property type="entry name" value="LNT_N"/>
</dbReference>
<evidence type="ECO:0000256" key="3">
    <source>
        <dbReference type="ARBA" id="ARBA00022679"/>
    </source>
</evidence>
<dbReference type="PANTHER" id="PTHR38686:SF1">
    <property type="entry name" value="APOLIPOPROTEIN N-ACYLTRANSFERASE"/>
    <property type="match status" value="1"/>
</dbReference>
<evidence type="ECO:0000256" key="8">
    <source>
        <dbReference type="HAMAP-Rule" id="MF_01148"/>
    </source>
</evidence>
<comment type="function">
    <text evidence="8">Catalyzes the phospholipid dependent N-acylation of the N-terminal cysteine of apolipoprotein, the last step in lipoprotein maturation.</text>
</comment>
<dbReference type="SUPFAM" id="SSF56317">
    <property type="entry name" value="Carbon-nitrogen hydrolase"/>
    <property type="match status" value="1"/>
</dbReference>
<evidence type="ECO:0000256" key="6">
    <source>
        <dbReference type="ARBA" id="ARBA00023136"/>
    </source>
</evidence>
<dbReference type="GO" id="GO:0005886">
    <property type="term" value="C:plasma membrane"/>
    <property type="evidence" value="ECO:0007669"/>
    <property type="project" value="UniProtKB-SubCell"/>
</dbReference>
<accession>A0A6J4MYB1</accession>
<dbReference type="GO" id="GO:0016410">
    <property type="term" value="F:N-acyltransferase activity"/>
    <property type="evidence" value="ECO:0007669"/>
    <property type="project" value="UniProtKB-UniRule"/>
</dbReference>
<feature type="transmembrane region" description="Helical" evidence="8">
    <location>
        <begin position="183"/>
        <end position="205"/>
    </location>
</feature>
<evidence type="ECO:0000256" key="1">
    <source>
        <dbReference type="ARBA" id="ARBA00004651"/>
    </source>
</evidence>